<feature type="transmembrane region" description="Helical" evidence="6">
    <location>
        <begin position="146"/>
        <end position="171"/>
    </location>
</feature>
<feature type="transmembrane region" description="Helical" evidence="6">
    <location>
        <begin position="58"/>
        <end position="79"/>
    </location>
</feature>
<feature type="transmembrane region" description="Helical" evidence="6">
    <location>
        <begin position="86"/>
        <end position="106"/>
    </location>
</feature>
<feature type="transmembrane region" description="Helical" evidence="6">
    <location>
        <begin position="191"/>
        <end position="209"/>
    </location>
</feature>
<feature type="transmembrane region" description="Helical" evidence="6">
    <location>
        <begin position="112"/>
        <end position="134"/>
    </location>
</feature>
<dbReference type="Pfam" id="PF07690">
    <property type="entry name" value="MFS_1"/>
    <property type="match status" value="1"/>
</dbReference>
<feature type="transmembrane region" description="Helical" evidence="6">
    <location>
        <begin position="12"/>
        <end position="30"/>
    </location>
</feature>
<dbReference type="PANTHER" id="PTHR23505:SF79">
    <property type="entry name" value="PROTEIN SPINSTER"/>
    <property type="match status" value="1"/>
</dbReference>
<keyword evidence="3 6" id="KW-0812">Transmembrane</keyword>
<sequence length="445" mass="47269">MTAAAARAIRTGAPLGAWLALAVLVLLYLLNTLDRGVLALVVDPVKADLAISDFQMSMLLGLAFALFYALCGLPIGWLVDRFPRRIILYLGVTFWSIATIACGMAQSFPQLLLARMALGVGEATLGPCAHSIIADKFPKHQMATALSIYTAGAVLGTGASMAVGGLAVAYFTQRPDLSFPFFGDLRPWQMVFVAIGLPGLILATLVFTFREPQRLHQREEVPTRLLPFLRERRAVLLGYAGSFALFSMLIYGALAWLPAYMERAFGWGPAEVGPALGLVNVLSAGIGTIGAGWLVDRLIARGHSDAHLQVFSASVLLATPVGIGAFLVDDPRVFLVCVFLLKMMAFSYIGYGAAAVQAVTPSALRGRMAAIYLLSLAIIGNAGGPSLIAFFTDFVFGDPAKLGWSIATALALLAPLALISAQLGRAPMRLAVERLRGEEASKADG</sequence>
<evidence type="ECO:0000256" key="1">
    <source>
        <dbReference type="ARBA" id="ARBA00004141"/>
    </source>
</evidence>
<feature type="transmembrane region" description="Helical" evidence="6">
    <location>
        <begin position="333"/>
        <end position="359"/>
    </location>
</feature>
<evidence type="ECO:0000256" key="2">
    <source>
        <dbReference type="ARBA" id="ARBA00022448"/>
    </source>
</evidence>
<dbReference type="KEGG" id="pzu:PHZ_c2556"/>
<dbReference type="EMBL" id="CP000747">
    <property type="protein sequence ID" value="ACG78965.1"/>
    <property type="molecule type" value="Genomic_DNA"/>
</dbReference>
<dbReference type="HOGENOM" id="CLU_001265_5_12_5"/>
<proteinExistence type="predicted"/>
<feature type="transmembrane region" description="Helical" evidence="6">
    <location>
        <begin position="234"/>
        <end position="257"/>
    </location>
</feature>
<keyword evidence="4 6" id="KW-1133">Transmembrane helix</keyword>
<evidence type="ECO:0000313" key="9">
    <source>
        <dbReference type="Proteomes" id="UP000001868"/>
    </source>
</evidence>
<dbReference type="eggNOG" id="COG2814">
    <property type="taxonomic scope" value="Bacteria"/>
</dbReference>
<dbReference type="AlphaFoldDB" id="B4RH17"/>
<dbReference type="STRING" id="450851.PHZ_c2556"/>
<feature type="domain" description="Major facilitator superfamily (MFS) profile" evidence="7">
    <location>
        <begin position="20"/>
        <end position="429"/>
    </location>
</feature>
<evidence type="ECO:0000256" key="6">
    <source>
        <dbReference type="SAM" id="Phobius"/>
    </source>
</evidence>
<comment type="subcellular location">
    <subcellularLocation>
        <location evidence="1">Membrane</location>
        <topology evidence="1">Multi-pass membrane protein</topology>
    </subcellularLocation>
</comment>
<dbReference type="InterPro" id="IPR044770">
    <property type="entry name" value="MFS_spinster-like"/>
</dbReference>
<dbReference type="GO" id="GO:0022857">
    <property type="term" value="F:transmembrane transporter activity"/>
    <property type="evidence" value="ECO:0007669"/>
    <property type="project" value="InterPro"/>
</dbReference>
<feature type="transmembrane region" description="Helical" evidence="6">
    <location>
        <begin position="402"/>
        <end position="421"/>
    </location>
</feature>
<organism evidence="8 9">
    <name type="scientific">Phenylobacterium zucineum (strain HLK1)</name>
    <dbReference type="NCBI Taxonomy" id="450851"/>
    <lineage>
        <taxon>Bacteria</taxon>
        <taxon>Pseudomonadati</taxon>
        <taxon>Pseudomonadota</taxon>
        <taxon>Alphaproteobacteria</taxon>
        <taxon>Caulobacterales</taxon>
        <taxon>Caulobacteraceae</taxon>
        <taxon>Phenylobacterium</taxon>
    </lineage>
</organism>
<gene>
    <name evidence="8" type="ordered locus">PHZ_c2556</name>
</gene>
<feature type="transmembrane region" description="Helical" evidence="6">
    <location>
        <begin position="277"/>
        <end position="295"/>
    </location>
</feature>
<feature type="transmembrane region" description="Helical" evidence="6">
    <location>
        <begin position="307"/>
        <end position="327"/>
    </location>
</feature>
<keyword evidence="9" id="KW-1185">Reference proteome</keyword>
<evidence type="ECO:0000313" key="8">
    <source>
        <dbReference type="EMBL" id="ACG78965.1"/>
    </source>
</evidence>
<dbReference type="Gene3D" id="1.20.1250.20">
    <property type="entry name" value="MFS general substrate transporter like domains"/>
    <property type="match status" value="1"/>
</dbReference>
<evidence type="ECO:0000256" key="4">
    <source>
        <dbReference type="ARBA" id="ARBA00022989"/>
    </source>
</evidence>
<evidence type="ECO:0000259" key="7">
    <source>
        <dbReference type="PROSITE" id="PS50850"/>
    </source>
</evidence>
<dbReference type="InterPro" id="IPR011701">
    <property type="entry name" value="MFS"/>
</dbReference>
<keyword evidence="5 6" id="KW-0472">Membrane</keyword>
<reference evidence="8 9" key="1">
    <citation type="journal article" date="2008" name="BMC Genomics">
        <title>Complete genome of Phenylobacterium zucineum - a novel facultative intracellular bacterium isolated from human erythroleukemia cell line K562.</title>
        <authorList>
            <person name="Luo Y."/>
            <person name="Xu X."/>
            <person name="Ding Z."/>
            <person name="Liu Z."/>
            <person name="Zhang B."/>
            <person name="Yan Z."/>
            <person name="Sun J."/>
            <person name="Hu S."/>
            <person name="Hu X."/>
        </authorList>
    </citation>
    <scope>NUCLEOTIDE SEQUENCE [LARGE SCALE GENOMIC DNA]</scope>
    <source>
        <strain evidence="8 9">HLK1</strain>
    </source>
</reference>
<dbReference type="InterPro" id="IPR020846">
    <property type="entry name" value="MFS_dom"/>
</dbReference>
<dbReference type="Proteomes" id="UP000001868">
    <property type="component" value="Chromosome"/>
</dbReference>
<dbReference type="SUPFAM" id="SSF103473">
    <property type="entry name" value="MFS general substrate transporter"/>
    <property type="match status" value="1"/>
</dbReference>
<dbReference type="PROSITE" id="PS50850">
    <property type="entry name" value="MFS"/>
    <property type="match status" value="1"/>
</dbReference>
<name>B4RH17_PHEZH</name>
<dbReference type="GO" id="GO:0016020">
    <property type="term" value="C:membrane"/>
    <property type="evidence" value="ECO:0007669"/>
    <property type="project" value="UniProtKB-SubCell"/>
</dbReference>
<evidence type="ECO:0000256" key="3">
    <source>
        <dbReference type="ARBA" id="ARBA00022692"/>
    </source>
</evidence>
<keyword evidence="2" id="KW-0813">Transport</keyword>
<feature type="transmembrane region" description="Helical" evidence="6">
    <location>
        <begin position="371"/>
        <end position="396"/>
    </location>
</feature>
<dbReference type="PANTHER" id="PTHR23505">
    <property type="entry name" value="SPINSTER"/>
    <property type="match status" value="1"/>
</dbReference>
<dbReference type="InterPro" id="IPR036259">
    <property type="entry name" value="MFS_trans_sf"/>
</dbReference>
<accession>B4RH17</accession>
<protein>
    <submittedName>
        <fullName evidence="8">Permease of the major facilitator superfamily</fullName>
    </submittedName>
</protein>
<evidence type="ECO:0000256" key="5">
    <source>
        <dbReference type="ARBA" id="ARBA00023136"/>
    </source>
</evidence>